<evidence type="ECO:0000256" key="3">
    <source>
        <dbReference type="RuleBase" id="RU004075"/>
    </source>
</evidence>
<dbReference type="InterPro" id="IPR015421">
    <property type="entry name" value="PyrdxlP-dep_Trfase_major"/>
</dbReference>
<dbReference type="SUPFAM" id="SSF53383">
    <property type="entry name" value="PLP-dependent transferases"/>
    <property type="match status" value="1"/>
</dbReference>
<evidence type="ECO:0000313" key="7">
    <source>
        <dbReference type="EMBL" id="QVV88695.1"/>
    </source>
</evidence>
<keyword evidence="7" id="KW-0032">Aminotransferase</keyword>
<accession>A0A8E7EJQ2</accession>
<evidence type="ECO:0000259" key="6">
    <source>
        <dbReference type="Pfam" id="PF00266"/>
    </source>
</evidence>
<dbReference type="Gene3D" id="3.90.1150.10">
    <property type="entry name" value="Aspartate Aminotransferase, domain 1"/>
    <property type="match status" value="1"/>
</dbReference>
<dbReference type="PANTHER" id="PTHR43586">
    <property type="entry name" value="CYSTEINE DESULFURASE"/>
    <property type="match status" value="1"/>
</dbReference>
<dbReference type="Proteomes" id="UP000680656">
    <property type="component" value="Chromosome"/>
</dbReference>
<dbReference type="PANTHER" id="PTHR43586:SF4">
    <property type="entry name" value="ISOPENICILLIN N EPIMERASE"/>
    <property type="match status" value="1"/>
</dbReference>
<evidence type="ECO:0000256" key="5">
    <source>
        <dbReference type="SAM" id="MobiDB-lite"/>
    </source>
</evidence>
<evidence type="ECO:0000256" key="4">
    <source>
        <dbReference type="RuleBase" id="RU004504"/>
    </source>
</evidence>
<comment type="cofactor">
    <cofactor evidence="1 4">
        <name>pyridoxal 5'-phosphate</name>
        <dbReference type="ChEBI" id="CHEBI:597326"/>
    </cofactor>
</comment>
<dbReference type="InterPro" id="IPR015422">
    <property type="entry name" value="PyrdxlP-dep_Trfase_small"/>
</dbReference>
<proteinExistence type="inferred from homology"/>
<dbReference type="AlphaFoldDB" id="A0A8E7EJQ2"/>
<dbReference type="RefSeq" id="WP_214419500.1">
    <property type="nucleotide sequence ID" value="NZ_CP075546.1"/>
</dbReference>
<feature type="region of interest" description="Disordered" evidence="5">
    <location>
        <begin position="237"/>
        <end position="256"/>
    </location>
</feature>
<dbReference type="KEGG" id="mrtj:KHC33_15465"/>
<protein>
    <submittedName>
        <fullName evidence="7">Aminotransferase class V-fold PLP-dependent enzyme</fullName>
    </submittedName>
</protein>
<evidence type="ECO:0000313" key="8">
    <source>
        <dbReference type="Proteomes" id="UP000680656"/>
    </source>
</evidence>
<comment type="similarity">
    <text evidence="3">Belongs to the class-V pyridoxal-phosphate-dependent aminotransferase family.</text>
</comment>
<evidence type="ECO:0000256" key="2">
    <source>
        <dbReference type="ARBA" id="ARBA00022898"/>
    </source>
</evidence>
<dbReference type="EMBL" id="CP075546">
    <property type="protein sequence ID" value="QVV88695.1"/>
    <property type="molecule type" value="Genomic_DNA"/>
</dbReference>
<dbReference type="GeneID" id="65098611"/>
<sequence>MEKKNNPDTSQNSIIYANNAATSWPKPPSVLAAVSQAAAGPYLEQGRTTLQDVPDYLFETRRKLANFFNTRDPDAYVFTANATDSLNLLIHGFAAQEKEPFHVITTSFEHNSVIRPLYELQKTGRISVTVIPPNSNGVIDPDDVSGAIRDDTKLGIISHAGNVTGTVQNIKEISRIMDEADTFSIIDGAQSAGQIPVDLSTTSCDAFVFTGHKYLFGVPGTGGFFLRSPDQIYPVRQGGTGTDSSSPVQPESMPERFEAGTPNFPGIAGLAAGIAFVQDIGIESIQKKSMGMISDLIQQLHNIKGVSLLHENPQTPLVSFQIPGLDPNDIGYILAKAFRIISRSGLHCAPWIHSRLTEGKGAVRISLSYMNTPEECAQIADAINALCQSV</sequence>
<dbReference type="Pfam" id="PF00266">
    <property type="entry name" value="Aminotran_5"/>
    <property type="match status" value="1"/>
</dbReference>
<reference evidence="7 8" key="1">
    <citation type="submission" date="2021-05" db="EMBL/GenBank/DDBJ databases">
        <title>A novel Methanospirillum isolate from a pyrite-forming mixed culture.</title>
        <authorList>
            <person name="Bunk B."/>
            <person name="Sproer C."/>
            <person name="Spring S."/>
            <person name="Pester M."/>
        </authorList>
    </citation>
    <scope>NUCLEOTIDE SEQUENCE [LARGE SCALE GENOMIC DNA]</scope>
    <source>
        <strain evidence="7 8">J.3.6.1-F.2.7.3</strain>
    </source>
</reference>
<keyword evidence="8" id="KW-1185">Reference proteome</keyword>
<dbReference type="GO" id="GO:0008483">
    <property type="term" value="F:transaminase activity"/>
    <property type="evidence" value="ECO:0007669"/>
    <property type="project" value="UniProtKB-KW"/>
</dbReference>
<keyword evidence="2" id="KW-0663">Pyridoxal phosphate</keyword>
<name>A0A8E7EJQ2_9EURY</name>
<dbReference type="InterPro" id="IPR020578">
    <property type="entry name" value="Aminotrans_V_PyrdxlP_BS"/>
</dbReference>
<gene>
    <name evidence="7" type="ORF">KHC33_15465</name>
</gene>
<dbReference type="Gene3D" id="3.40.640.10">
    <property type="entry name" value="Type I PLP-dependent aspartate aminotransferase-like (Major domain)"/>
    <property type="match status" value="1"/>
</dbReference>
<feature type="domain" description="Aminotransferase class V" evidence="6">
    <location>
        <begin position="15"/>
        <end position="376"/>
    </location>
</feature>
<dbReference type="InterPro" id="IPR015424">
    <property type="entry name" value="PyrdxlP-dep_Trfase"/>
</dbReference>
<keyword evidence="7" id="KW-0808">Transferase</keyword>
<organism evidence="7 8">
    <name type="scientific">Methanospirillum purgamenti</name>
    <dbReference type="NCBI Taxonomy" id="2834276"/>
    <lineage>
        <taxon>Archaea</taxon>
        <taxon>Methanobacteriati</taxon>
        <taxon>Methanobacteriota</taxon>
        <taxon>Stenosarchaea group</taxon>
        <taxon>Methanomicrobia</taxon>
        <taxon>Methanomicrobiales</taxon>
        <taxon>Methanospirillaceae</taxon>
        <taxon>Methanospirillum</taxon>
    </lineage>
</organism>
<evidence type="ECO:0000256" key="1">
    <source>
        <dbReference type="ARBA" id="ARBA00001933"/>
    </source>
</evidence>
<dbReference type="InterPro" id="IPR000192">
    <property type="entry name" value="Aminotrans_V_dom"/>
</dbReference>
<dbReference type="PROSITE" id="PS00595">
    <property type="entry name" value="AA_TRANSFER_CLASS_5"/>
    <property type="match status" value="1"/>
</dbReference>